<dbReference type="InterPro" id="IPR015943">
    <property type="entry name" value="WD40/YVTN_repeat-like_dom_sf"/>
</dbReference>
<keyword evidence="4" id="KW-1133">Transmembrane helix</keyword>
<feature type="region of interest" description="Disordered" evidence="3">
    <location>
        <begin position="372"/>
        <end position="400"/>
    </location>
</feature>
<dbReference type="OrthoDB" id="1090267at2"/>
<dbReference type="Gene3D" id="2.130.10.10">
    <property type="entry name" value="YVTN repeat-like/Quinoprotein amine dehydrogenase"/>
    <property type="match status" value="2"/>
</dbReference>
<evidence type="ECO:0000256" key="1">
    <source>
        <dbReference type="ARBA" id="ARBA00022801"/>
    </source>
</evidence>
<dbReference type="PANTHER" id="PTHR43156">
    <property type="entry name" value="STAGE II SPORULATION PROTEIN E-RELATED"/>
    <property type="match status" value="1"/>
</dbReference>
<sequence length="1134" mass="131006" precursor="true">MHRSSIKVFFAFIFLCLLNLNSAAQKGTPYINHFPMEDELNYRVWDMINLPNQEMLFTCRKGLLSYNGSKWNLHTLSSVPLVIETDERGRIFVGFRGDFGLVKKDSAGSYHFQSLLPDSSMKDVVFDEIYIEQDSVFFIGEKSVYLVDKDNNTSNFSFPRFDEHHGFFMHRKQLQVVTDNGICSVDPDSVDLFSNVTLPHNSDIFFHFKVKRGVTYLGASNNKLYKFDGENLLKVNIKDQAYLDESVLVDGLLLNDSLIALSTNIGGVLIINHNTGKTLYTINYTTGLPDNKVYDIYLDKKNGLWIAHGRGISRISLSLPIMLFNKYPGLSGNLYAFTRKQNEIYLGTSEGLYYLTKQKQYKTRQITVRVPEKTEAKTKKKKQVSAQEKPENTNDTKKKGRVRKFFRKVAQKIKAPIKKISGKEPAKEQPQPQTVKKEPELTYRTRTIYSLQSISHAYKKVAEFKGKCFQLIHHNNQILAASNTGLYTIKNHKAKVILKDTYVNFIKKSRFDPRKLLVATNDEIIFLEYTGDNWNLIMKHSFDEPIYSIAEQTPKTIWVGGLGKAFKIDLHAQDSISTNVMHFKGNMLDEVVVRYFNKKLHFIVSSAIYILDNKQNKPIKKKEYAERNALDIFAFYNQPEYTWIKTDQWNLYDYYGEKKLAAIKYLKLLDNIDEAFLDENQQIWVIDNYNNLYRINNQTDSIYTPNFRLNIASIQHKGGAFLKAGDIKLEYEDNAITVKVSSPYFLKNNAVKYRYKLVGLTEKWSDWSNNEIINFPFIPAGTYYLLLESKTVLGKKSGITKIPVHIDKPFRQTIIFYLLVILLLTGVVFLIIILRERKLKRDKVLLEAKVKARTKTISEQKEEITVQHDEIKEQKNRIEQQHNDIKQSITYAKRIQAAALPDKPLIDRQLKDYFIFFKPRDIVSGDFYWINKIGNKTIVMAADCTGHGVPGAFMSMLGISFLNEITSTIKDLHANTILDELRRYVKETLSQEGKEGEAKDGMDASLMIIDYENKKAEFSGAFNPLYMIRGGELKEIKADKMPVGIYLKKETPFTNHEIELKQGDTFYMLSDGFPDQFGGKKGRKFMRKPFKRLLINMQDKSMEEQKDILDNTFREWLGTVHQQIDDVLVIGLRI</sequence>
<gene>
    <name evidence="7" type="ORF">L21SP5_02280</name>
</gene>
<dbReference type="Proteomes" id="UP000064893">
    <property type="component" value="Chromosome"/>
</dbReference>
<dbReference type="AlphaFoldDB" id="A0A0S2I0N3"/>
<dbReference type="Gene3D" id="3.60.40.10">
    <property type="entry name" value="PPM-type phosphatase domain"/>
    <property type="match status" value="1"/>
</dbReference>
<evidence type="ECO:0000313" key="8">
    <source>
        <dbReference type="Proteomes" id="UP000064893"/>
    </source>
</evidence>
<proteinExistence type="predicted"/>
<evidence type="ECO:0000256" key="2">
    <source>
        <dbReference type="SAM" id="Coils"/>
    </source>
</evidence>
<feature type="signal peptide" evidence="5">
    <location>
        <begin position="1"/>
        <end position="23"/>
    </location>
</feature>
<evidence type="ECO:0000256" key="5">
    <source>
        <dbReference type="SAM" id="SignalP"/>
    </source>
</evidence>
<keyword evidence="5" id="KW-0732">Signal</keyword>
<keyword evidence="4" id="KW-0812">Transmembrane</keyword>
<dbReference type="Gene3D" id="2.60.40.10">
    <property type="entry name" value="Immunoglobulins"/>
    <property type="match status" value="1"/>
</dbReference>
<accession>A0A0S2I0N3</accession>
<dbReference type="InterPro" id="IPR001932">
    <property type="entry name" value="PPM-type_phosphatase-like_dom"/>
</dbReference>
<evidence type="ECO:0000256" key="4">
    <source>
        <dbReference type="SAM" id="Phobius"/>
    </source>
</evidence>
<feature type="transmembrane region" description="Helical" evidence="4">
    <location>
        <begin position="814"/>
        <end position="834"/>
    </location>
</feature>
<dbReference type="InterPro" id="IPR013783">
    <property type="entry name" value="Ig-like_fold"/>
</dbReference>
<dbReference type="EMBL" id="CP013118">
    <property type="protein sequence ID" value="ALO15912.1"/>
    <property type="molecule type" value="Genomic_DNA"/>
</dbReference>
<dbReference type="GO" id="GO:0016791">
    <property type="term" value="F:phosphatase activity"/>
    <property type="evidence" value="ECO:0007669"/>
    <property type="project" value="TreeGrafter"/>
</dbReference>
<dbReference type="SMART" id="SM00331">
    <property type="entry name" value="PP2C_SIG"/>
    <property type="match status" value="1"/>
</dbReference>
<feature type="compositionally biased region" description="Basic and acidic residues" evidence="3">
    <location>
        <begin position="388"/>
        <end position="397"/>
    </location>
</feature>
<dbReference type="Pfam" id="PF07494">
    <property type="entry name" value="Reg_prop"/>
    <property type="match status" value="1"/>
</dbReference>
<name>A0A0S2I0N3_9BACT</name>
<dbReference type="InterPro" id="IPR036457">
    <property type="entry name" value="PPM-type-like_dom_sf"/>
</dbReference>
<feature type="domain" description="PPM-type phosphatase" evidence="6">
    <location>
        <begin position="907"/>
        <end position="1134"/>
    </location>
</feature>
<dbReference type="InterPro" id="IPR011123">
    <property type="entry name" value="Y_Y_Y"/>
</dbReference>
<dbReference type="Pfam" id="PF07495">
    <property type="entry name" value="Y_Y_Y"/>
    <property type="match status" value="1"/>
</dbReference>
<keyword evidence="4" id="KW-0472">Membrane</keyword>
<dbReference type="InterPro" id="IPR052016">
    <property type="entry name" value="Bact_Sigma-Reg"/>
</dbReference>
<protein>
    <submittedName>
        <fullName evidence="7">Stage II sporulation protein E (SpoIIE)</fullName>
    </submittedName>
</protein>
<evidence type="ECO:0000259" key="6">
    <source>
        <dbReference type="SMART" id="SM00331"/>
    </source>
</evidence>
<keyword evidence="1" id="KW-0378">Hydrolase</keyword>
<dbReference type="InterPro" id="IPR011110">
    <property type="entry name" value="Reg_prop"/>
</dbReference>
<dbReference type="SUPFAM" id="SSF50998">
    <property type="entry name" value="Quinoprotein alcohol dehydrogenase-like"/>
    <property type="match status" value="1"/>
</dbReference>
<organism evidence="7 8">
    <name type="scientific">Salinivirga cyanobacteriivorans</name>
    <dbReference type="NCBI Taxonomy" id="1307839"/>
    <lineage>
        <taxon>Bacteria</taxon>
        <taxon>Pseudomonadati</taxon>
        <taxon>Bacteroidota</taxon>
        <taxon>Bacteroidia</taxon>
        <taxon>Bacteroidales</taxon>
        <taxon>Salinivirgaceae</taxon>
        <taxon>Salinivirga</taxon>
    </lineage>
</organism>
<evidence type="ECO:0000256" key="3">
    <source>
        <dbReference type="SAM" id="MobiDB-lite"/>
    </source>
</evidence>
<keyword evidence="8" id="KW-1185">Reference proteome</keyword>
<dbReference type="KEGG" id="blq:L21SP5_02280"/>
<dbReference type="STRING" id="1307839.L21SP5_02280"/>
<dbReference type="InterPro" id="IPR011047">
    <property type="entry name" value="Quinoprotein_ADH-like_sf"/>
</dbReference>
<dbReference type="PANTHER" id="PTHR43156:SF9">
    <property type="entry name" value="HAMP DOMAIN-CONTAINING PROTEIN"/>
    <property type="match status" value="1"/>
</dbReference>
<keyword evidence="2" id="KW-0175">Coiled coil</keyword>
<reference evidence="7 8" key="1">
    <citation type="submission" date="2015-11" db="EMBL/GenBank/DDBJ databases">
        <title>Description and complete genome sequence of a novel strain predominating in hypersaline microbial mats and representing a new family of the Bacteriodetes phylum.</title>
        <authorList>
            <person name="Spring S."/>
            <person name="Bunk B."/>
            <person name="Sproer C."/>
            <person name="Klenk H.-P."/>
        </authorList>
    </citation>
    <scope>NUCLEOTIDE SEQUENCE [LARGE SCALE GENOMIC DNA]</scope>
    <source>
        <strain evidence="7 8">L21-Spi-D4</strain>
    </source>
</reference>
<feature type="coiled-coil region" evidence="2">
    <location>
        <begin position="857"/>
        <end position="888"/>
    </location>
</feature>
<feature type="chain" id="PRO_5006599589" evidence="5">
    <location>
        <begin position="24"/>
        <end position="1134"/>
    </location>
</feature>
<evidence type="ECO:0000313" key="7">
    <source>
        <dbReference type="EMBL" id="ALO15912.1"/>
    </source>
</evidence>
<dbReference type="Pfam" id="PF07228">
    <property type="entry name" value="SpoIIE"/>
    <property type="match status" value="1"/>
</dbReference>